<reference evidence="1" key="2">
    <citation type="journal article" date="2021" name="Microbiome">
        <title>Successional dynamics and alternative stable states in a saline activated sludge microbial community over 9 years.</title>
        <authorList>
            <person name="Wang Y."/>
            <person name="Ye J."/>
            <person name="Ju F."/>
            <person name="Liu L."/>
            <person name="Boyd J.A."/>
            <person name="Deng Y."/>
            <person name="Parks D.H."/>
            <person name="Jiang X."/>
            <person name="Yin X."/>
            <person name="Woodcroft B.J."/>
            <person name="Tyson G.W."/>
            <person name="Hugenholtz P."/>
            <person name="Polz M.F."/>
            <person name="Zhang T."/>
        </authorList>
    </citation>
    <scope>NUCLEOTIDE SEQUENCE</scope>
    <source>
        <strain evidence="1">HKST-UBA02</strain>
    </source>
</reference>
<evidence type="ECO:0000313" key="2">
    <source>
        <dbReference type="Proteomes" id="UP000739538"/>
    </source>
</evidence>
<evidence type="ECO:0000313" key="1">
    <source>
        <dbReference type="EMBL" id="MCA9759324.1"/>
    </source>
</evidence>
<reference evidence="1" key="1">
    <citation type="submission" date="2020-04" db="EMBL/GenBank/DDBJ databases">
        <authorList>
            <person name="Zhang T."/>
        </authorList>
    </citation>
    <scope>NUCLEOTIDE SEQUENCE</scope>
    <source>
        <strain evidence="1">HKST-UBA02</strain>
    </source>
</reference>
<dbReference type="AlphaFoldDB" id="A0A956NI07"/>
<sequence>MIRLGIASESAADARAVTALADRVLVESVPWIERAEVDHYRRWTGIDEESWLDLHAARDRARARGLRVYGHFQGEPGALDARMFRCVFLVFANETPPAGESGVEVVVVTRDLDGRGERAIGLRQARDESTWPFRVVCGLADPEFEAWSVVAAAPLGAEEEAAHVAARERLGFDPIAHPEKLTSRRETDPRDAKRVLAELCATGRAAEQRWAEAPISGLRSRGASCGLTSFLDEVKESLVPMFDPRTPRPR</sequence>
<gene>
    <name evidence="1" type="ORF">KDA27_26260</name>
</gene>
<organism evidence="1 2">
    <name type="scientific">Eiseniibacteriota bacterium</name>
    <dbReference type="NCBI Taxonomy" id="2212470"/>
    <lineage>
        <taxon>Bacteria</taxon>
        <taxon>Candidatus Eiseniibacteriota</taxon>
    </lineage>
</organism>
<dbReference type="EMBL" id="JAGQHS010000312">
    <property type="protein sequence ID" value="MCA9759324.1"/>
    <property type="molecule type" value="Genomic_DNA"/>
</dbReference>
<comment type="caution">
    <text evidence="1">The sequence shown here is derived from an EMBL/GenBank/DDBJ whole genome shotgun (WGS) entry which is preliminary data.</text>
</comment>
<accession>A0A956NI07</accession>
<protein>
    <submittedName>
        <fullName evidence="1">Uncharacterized protein</fullName>
    </submittedName>
</protein>
<proteinExistence type="predicted"/>
<name>A0A956NI07_UNCEI</name>
<dbReference type="Proteomes" id="UP000739538">
    <property type="component" value="Unassembled WGS sequence"/>
</dbReference>